<dbReference type="InterPro" id="IPR039781">
    <property type="entry name" value="Rad21/Rec8-like"/>
</dbReference>
<dbReference type="Pfam" id="PF04824">
    <property type="entry name" value="Rad21_Rec8"/>
    <property type="match status" value="1"/>
</dbReference>
<evidence type="ECO:0000259" key="6">
    <source>
        <dbReference type="Pfam" id="PF04825"/>
    </source>
</evidence>
<feature type="domain" description="Rad21/Rec8-like protein N-terminal" evidence="6">
    <location>
        <begin position="1"/>
        <end position="94"/>
    </location>
</feature>
<dbReference type="RefSeq" id="XP_060457318.1">
    <property type="nucleotide sequence ID" value="XM_060600756.1"/>
</dbReference>
<dbReference type="InterPro" id="IPR006909">
    <property type="entry name" value="Rad21/Rec8_C_eu"/>
</dbReference>
<organism evidence="7 8">
    <name type="scientific">Cutaneotrichosporon cavernicola</name>
    <dbReference type="NCBI Taxonomy" id="279322"/>
    <lineage>
        <taxon>Eukaryota</taxon>
        <taxon>Fungi</taxon>
        <taxon>Dikarya</taxon>
        <taxon>Basidiomycota</taxon>
        <taxon>Agaricomycotina</taxon>
        <taxon>Tremellomycetes</taxon>
        <taxon>Trichosporonales</taxon>
        <taxon>Trichosporonaceae</taxon>
        <taxon>Cutaneotrichosporon</taxon>
    </lineage>
</organism>
<name>A0AA48L515_9TREE</name>
<dbReference type="Proteomes" id="UP001233271">
    <property type="component" value="Chromosome 4"/>
</dbReference>
<feature type="region of interest" description="Disordered" evidence="4">
    <location>
        <begin position="494"/>
        <end position="519"/>
    </location>
</feature>
<dbReference type="GO" id="GO:0006302">
    <property type="term" value="P:double-strand break repair"/>
    <property type="evidence" value="ECO:0007669"/>
    <property type="project" value="TreeGrafter"/>
</dbReference>
<dbReference type="GO" id="GO:0003682">
    <property type="term" value="F:chromatin binding"/>
    <property type="evidence" value="ECO:0007669"/>
    <property type="project" value="TreeGrafter"/>
</dbReference>
<dbReference type="InterPro" id="IPR006910">
    <property type="entry name" value="Rad21_Rec8_N"/>
</dbReference>
<dbReference type="KEGG" id="ccac:CcaHIS019_0408730"/>
<sequence>MFFTDELLMGKRGSLGIIWLVSTLGLRNKRVNRKALEKVEIPRTCDLIASPPEPLALRLSGQLLVGVARVYSQNYEHFYSDVQTFDSALRRSFALGFGPMGNLAAGAELDLPGGGRTRLELITFTDNAPGLEGYLGIDSEFANIDWMNPDITDMDHERRHTTPLESLRTQSLRSEEDVDMEDPRSNRHRNPLHTTPNTTNEKALTFKPYKREADDVPDEFNPINLDLDLDLPEVPSRLDGPGGPEDPNKPSLDGMMSDFIPSDDTVDPGNFDIPQDLGPEKFILPDQLHSSPTRLKRKGSSSQEASDVESQLLPAPKPKKKRVKRTKFDHDLELDLDPAEMGAAYVDAMVQRRRELNAKSREKEAAKMAGRLLGGSDSWFKFMDPEMSSFISGFSAINTFKWQLDVKSGSNVTLKNPADPVEPLDLVGNSGPQLRSGAPFIDPQLIIDVRGDGNLLKQTHMDYQGVLDIPDVPRNDQYELELPRSASDLPWAAQSASSDFPNSLQSGQTTPTGIKAPRVSDMSPLEASIRKRQRHSSIAGDGPGYDFPTRSRSGSVLSVNFTGHDHVQLVLDGDADQISEDNFNARFPCGHLFAPTTLATLEDQCRGFFSYVDRTMSKTGADELELTDVAPRGQSKRVAAAAFRNCLTLATKGLLHLSQDAAYGPITIRIPAA</sequence>
<dbReference type="SUPFAM" id="SSF46785">
    <property type="entry name" value="Winged helix' DNA-binding domain"/>
    <property type="match status" value="1"/>
</dbReference>
<evidence type="ECO:0000256" key="1">
    <source>
        <dbReference type="ARBA" id="ARBA00004123"/>
    </source>
</evidence>
<proteinExistence type="inferred from homology"/>
<evidence type="ECO:0000256" key="4">
    <source>
        <dbReference type="SAM" id="MobiDB-lite"/>
    </source>
</evidence>
<dbReference type="PANTHER" id="PTHR12585:SF51">
    <property type="entry name" value="MEIOTIC RECOMBINATION PROTEIN REC8"/>
    <property type="match status" value="1"/>
</dbReference>
<feature type="compositionally biased region" description="Polar residues" evidence="4">
    <location>
        <begin position="300"/>
        <end position="309"/>
    </location>
</feature>
<feature type="region of interest" description="Disordered" evidence="4">
    <location>
        <begin position="154"/>
        <end position="326"/>
    </location>
</feature>
<evidence type="ECO:0000313" key="8">
    <source>
        <dbReference type="Proteomes" id="UP001233271"/>
    </source>
</evidence>
<gene>
    <name evidence="7" type="ORF">CcaverHIS019_0408730</name>
</gene>
<dbReference type="Pfam" id="PF04825">
    <property type="entry name" value="Rad21_Rec8_N"/>
    <property type="match status" value="1"/>
</dbReference>
<feature type="compositionally biased region" description="Polar residues" evidence="4">
    <location>
        <begin position="494"/>
        <end position="512"/>
    </location>
</feature>
<dbReference type="GO" id="GO:0005634">
    <property type="term" value="C:nucleus"/>
    <property type="evidence" value="ECO:0007669"/>
    <property type="project" value="UniProtKB-SubCell"/>
</dbReference>
<dbReference type="EMBL" id="AP028215">
    <property type="protein sequence ID" value="BEI92053.1"/>
    <property type="molecule type" value="Genomic_DNA"/>
</dbReference>
<feature type="domain" description="Rad21/Rec8-like protein C-terminal eukaryotic" evidence="5">
    <location>
        <begin position="628"/>
        <end position="669"/>
    </location>
</feature>
<keyword evidence="8" id="KW-1185">Reference proteome</keyword>
<evidence type="ECO:0000259" key="5">
    <source>
        <dbReference type="Pfam" id="PF04824"/>
    </source>
</evidence>
<dbReference type="InterPro" id="IPR023093">
    <property type="entry name" value="ScpA-like_C"/>
</dbReference>
<dbReference type="Gene3D" id="1.10.10.580">
    <property type="entry name" value="Structural maintenance of chromosome 1. Chain E"/>
    <property type="match status" value="1"/>
</dbReference>
<dbReference type="GeneID" id="85495923"/>
<accession>A0AA48L515</accession>
<evidence type="ECO:0000256" key="3">
    <source>
        <dbReference type="ARBA" id="ARBA00023242"/>
    </source>
</evidence>
<dbReference type="PANTHER" id="PTHR12585">
    <property type="entry name" value="SCC1 / RAD21 FAMILY MEMBER"/>
    <property type="match status" value="1"/>
</dbReference>
<feature type="compositionally biased region" description="Polar residues" evidence="4">
    <location>
        <begin position="192"/>
        <end position="202"/>
    </location>
</feature>
<keyword evidence="3" id="KW-0539">Nucleus</keyword>
<comment type="similarity">
    <text evidence="2">Belongs to the rad21 family.</text>
</comment>
<feature type="compositionally biased region" description="Polar residues" evidence="4">
    <location>
        <begin position="163"/>
        <end position="172"/>
    </location>
</feature>
<evidence type="ECO:0008006" key="9">
    <source>
        <dbReference type="Google" id="ProtNLM"/>
    </source>
</evidence>
<dbReference type="InterPro" id="IPR036390">
    <property type="entry name" value="WH_DNA-bd_sf"/>
</dbReference>
<protein>
    <recommendedName>
        <fullName evidence="9">Rad21/Rec8-like protein N-terminal domain-containing protein</fullName>
    </recommendedName>
</protein>
<comment type="subcellular location">
    <subcellularLocation>
        <location evidence="1">Nucleus</location>
    </subcellularLocation>
</comment>
<dbReference type="GO" id="GO:0008278">
    <property type="term" value="C:cohesin complex"/>
    <property type="evidence" value="ECO:0007669"/>
    <property type="project" value="InterPro"/>
</dbReference>
<reference evidence="7" key="1">
    <citation type="journal article" date="2023" name="BMC Genomics">
        <title>Chromosome-level genome assemblies of Cutaneotrichosporon spp. (Trichosporonales, Basidiomycota) reveal imbalanced evolution between nucleotide sequences and chromosome synteny.</title>
        <authorList>
            <person name="Kobayashi Y."/>
            <person name="Kayamori A."/>
            <person name="Aoki K."/>
            <person name="Shiwa Y."/>
            <person name="Matsutani M."/>
            <person name="Fujita N."/>
            <person name="Sugita T."/>
            <person name="Iwasaki W."/>
            <person name="Tanaka N."/>
            <person name="Takashima M."/>
        </authorList>
    </citation>
    <scope>NUCLEOTIDE SEQUENCE</scope>
    <source>
        <strain evidence="7">HIS019</strain>
    </source>
</reference>
<evidence type="ECO:0000313" key="7">
    <source>
        <dbReference type="EMBL" id="BEI92053.1"/>
    </source>
</evidence>
<dbReference type="GO" id="GO:0007062">
    <property type="term" value="P:sister chromatid cohesion"/>
    <property type="evidence" value="ECO:0007669"/>
    <property type="project" value="InterPro"/>
</dbReference>
<evidence type="ECO:0000256" key="2">
    <source>
        <dbReference type="ARBA" id="ARBA00009870"/>
    </source>
</evidence>
<dbReference type="AlphaFoldDB" id="A0AA48L515"/>